<name>A0A1B2IDI8_9CAUD</name>
<sequence length="442" mass="46922">MSLNKLGGFSNSLESKASGAIDRVNNVQNAAVNTVNNVQNGVNNAVNTVQNTVDSAERGIQSAQNLYNDSVEKAGKAYDSLTSGASTIKEKLGNLFGGSDLATSNAVKAPGSAASGTSPGSRIAGFSTDPKETLPSINPLNREVAEPFKPKNEAANGVLDYLKPGKAGSLLSQGFSKLTALRDSALSAVGTDYASVKKRIESTMQVAGQLARLPGEVQQEINSYVSAVNQTRNEITAVIDGATQTFKSFKDFDDYLAIDSFIESFKGSNSLANFDIGTTSGLIYGLSSKLSEYGLPGKTVSMVDAITDPVAKRAMYGELLVQAASVGNIDTVEFYLTKLEPGQGLELANDVIQKLFGSLQVDTGVGLKSYGTRLLSICNSLDPKWDKTKVAPVRTELLNYTYCNINALQALLTTDKRKYVCAAGSRRLQRADVLVNQFFPAA</sequence>
<dbReference type="GeneID" id="29069358"/>
<reference evidence="3" key="1">
    <citation type="submission" date="2016-06" db="EMBL/GenBank/DDBJ databases">
        <authorList>
            <person name="Berg J.A."/>
            <person name="Grossarth S.E."/>
            <person name="Jarvis T.M."/>
            <person name="Merrill B.D."/>
            <person name="Breakwell D.P."/>
            <person name="Hope S."/>
            <person name="Grose J.H."/>
        </authorList>
    </citation>
    <scope>NUCLEOTIDE SEQUENCE [LARGE SCALE GENOMIC DNA]</scope>
</reference>
<organism evidence="2 3">
    <name type="scientific">Erwinia phage vB_EamM_Huxley</name>
    <dbReference type="NCBI Taxonomy" id="1883373"/>
    <lineage>
        <taxon>Viruses</taxon>
        <taxon>Duplodnaviria</taxon>
        <taxon>Heunggongvirae</taxon>
        <taxon>Uroviricota</taxon>
        <taxon>Caudoviricetes</taxon>
        <taxon>Chimalliviridae</taxon>
        <taxon>Machinavirus</taxon>
        <taxon>Machinavirus machina</taxon>
    </lineage>
</organism>
<accession>A0A1B2IDI8</accession>
<gene>
    <name evidence="2" type="ORF">HUXLEY_236</name>
</gene>
<evidence type="ECO:0000313" key="3">
    <source>
        <dbReference type="Proteomes" id="UP000203302"/>
    </source>
</evidence>
<evidence type="ECO:0000313" key="2">
    <source>
        <dbReference type="EMBL" id="ANZ49318.1"/>
    </source>
</evidence>
<dbReference type="RefSeq" id="YP_009293204.1">
    <property type="nucleotide sequence ID" value="NC_031127.1"/>
</dbReference>
<dbReference type="EMBL" id="KX397368">
    <property type="protein sequence ID" value="ANZ49318.1"/>
    <property type="molecule type" value="Genomic_DNA"/>
</dbReference>
<dbReference type="Proteomes" id="UP000203302">
    <property type="component" value="Segment"/>
</dbReference>
<feature type="region of interest" description="Disordered" evidence="1">
    <location>
        <begin position="107"/>
        <end position="137"/>
    </location>
</feature>
<dbReference type="KEGG" id="vg:29069358"/>
<protein>
    <submittedName>
        <fullName evidence="2">Uncharacterized protein</fullName>
    </submittedName>
</protein>
<feature type="compositionally biased region" description="Low complexity" evidence="1">
    <location>
        <begin position="109"/>
        <end position="121"/>
    </location>
</feature>
<dbReference type="OrthoDB" id="6567at10239"/>
<evidence type="ECO:0000256" key="1">
    <source>
        <dbReference type="SAM" id="MobiDB-lite"/>
    </source>
</evidence>
<proteinExistence type="predicted"/>